<keyword evidence="8 14" id="KW-0863">Zinc-finger</keyword>
<keyword evidence="11 15" id="KW-1133">Transmembrane helix</keyword>
<organism evidence="17 18">
    <name type="scientific">Malus domestica</name>
    <name type="common">Apple</name>
    <name type="synonym">Pyrus malus</name>
    <dbReference type="NCBI Taxonomy" id="3750"/>
    <lineage>
        <taxon>Eukaryota</taxon>
        <taxon>Viridiplantae</taxon>
        <taxon>Streptophyta</taxon>
        <taxon>Embryophyta</taxon>
        <taxon>Tracheophyta</taxon>
        <taxon>Spermatophyta</taxon>
        <taxon>Magnoliopsida</taxon>
        <taxon>eudicotyledons</taxon>
        <taxon>Gunneridae</taxon>
        <taxon>Pentapetalae</taxon>
        <taxon>rosids</taxon>
        <taxon>fabids</taxon>
        <taxon>Rosales</taxon>
        <taxon>Rosaceae</taxon>
        <taxon>Amygdaloideae</taxon>
        <taxon>Maleae</taxon>
        <taxon>Malus</taxon>
    </lineage>
</organism>
<dbReference type="GO" id="GO:0008270">
    <property type="term" value="F:zinc ion binding"/>
    <property type="evidence" value="ECO:0007669"/>
    <property type="project" value="UniProtKB-KW"/>
</dbReference>
<dbReference type="EMBL" id="RDQH01000328">
    <property type="protein sequence ID" value="RXI06707.1"/>
    <property type="molecule type" value="Genomic_DNA"/>
</dbReference>
<keyword evidence="18" id="KW-1185">Reference proteome</keyword>
<keyword evidence="9" id="KW-0833">Ubl conjugation pathway</keyword>
<keyword evidence="6 15" id="KW-0812">Transmembrane</keyword>
<name>A0A498KH19_MALDO</name>
<dbReference type="GO" id="GO:0016567">
    <property type="term" value="P:protein ubiquitination"/>
    <property type="evidence" value="ECO:0007669"/>
    <property type="project" value="TreeGrafter"/>
</dbReference>
<keyword evidence="5" id="KW-0808">Transferase</keyword>
<dbReference type="GO" id="GO:0061630">
    <property type="term" value="F:ubiquitin protein ligase activity"/>
    <property type="evidence" value="ECO:0007669"/>
    <property type="project" value="UniProtKB-EC"/>
</dbReference>
<dbReference type="GO" id="GO:0016020">
    <property type="term" value="C:membrane"/>
    <property type="evidence" value="ECO:0007669"/>
    <property type="project" value="UniProtKB-SubCell"/>
</dbReference>
<protein>
    <recommendedName>
        <fullName evidence="4">RING-type E3 ubiquitin transferase</fullName>
        <ecNumber evidence="4">2.3.2.27</ecNumber>
    </recommendedName>
</protein>
<dbReference type="CDD" id="cd16461">
    <property type="entry name" value="RING-H2_EL5-like"/>
    <property type="match status" value="1"/>
</dbReference>
<comment type="catalytic activity">
    <reaction evidence="1">
        <text>S-ubiquitinyl-[E2 ubiquitin-conjugating enzyme]-L-cysteine + [acceptor protein]-L-lysine = [E2 ubiquitin-conjugating enzyme]-L-cysteine + N(6)-ubiquitinyl-[acceptor protein]-L-lysine.</text>
        <dbReference type="EC" id="2.3.2.27"/>
    </reaction>
</comment>
<accession>A0A498KH19</accession>
<evidence type="ECO:0000313" key="17">
    <source>
        <dbReference type="EMBL" id="RXI06707.1"/>
    </source>
</evidence>
<dbReference type="InterPro" id="IPR001841">
    <property type="entry name" value="Znf_RING"/>
</dbReference>
<evidence type="ECO:0000256" key="5">
    <source>
        <dbReference type="ARBA" id="ARBA00022679"/>
    </source>
</evidence>
<dbReference type="PANTHER" id="PTHR45768">
    <property type="entry name" value="E3 UBIQUITIN-PROTEIN LIGASE RNF13-LIKE"/>
    <property type="match status" value="1"/>
</dbReference>
<dbReference type="SUPFAM" id="SSF57850">
    <property type="entry name" value="RING/U-box"/>
    <property type="match status" value="1"/>
</dbReference>
<evidence type="ECO:0000256" key="15">
    <source>
        <dbReference type="SAM" id="Phobius"/>
    </source>
</evidence>
<dbReference type="FunFam" id="3.30.40.10:FF:000187">
    <property type="entry name" value="E3 ubiquitin-protein ligase ATL6"/>
    <property type="match status" value="1"/>
</dbReference>
<evidence type="ECO:0000256" key="9">
    <source>
        <dbReference type="ARBA" id="ARBA00022786"/>
    </source>
</evidence>
<keyword evidence="12 15" id="KW-0472">Membrane</keyword>
<comment type="similarity">
    <text evidence="13">Belongs to the RING-type zinc finger family. ATL subfamily.</text>
</comment>
<evidence type="ECO:0000256" key="13">
    <source>
        <dbReference type="ARBA" id="ARBA00024209"/>
    </source>
</evidence>
<evidence type="ECO:0000256" key="11">
    <source>
        <dbReference type="ARBA" id="ARBA00022989"/>
    </source>
</evidence>
<dbReference type="Gene3D" id="3.30.40.10">
    <property type="entry name" value="Zinc/RING finger domain, C3HC4 (zinc finger)"/>
    <property type="match status" value="1"/>
</dbReference>
<evidence type="ECO:0000256" key="2">
    <source>
        <dbReference type="ARBA" id="ARBA00004167"/>
    </source>
</evidence>
<evidence type="ECO:0000256" key="6">
    <source>
        <dbReference type="ARBA" id="ARBA00022692"/>
    </source>
</evidence>
<comment type="caution">
    <text evidence="17">The sequence shown here is derived from an EMBL/GenBank/DDBJ whole genome shotgun (WGS) entry which is preliminary data.</text>
</comment>
<dbReference type="PROSITE" id="PS50089">
    <property type="entry name" value="ZF_RING_2"/>
    <property type="match status" value="1"/>
</dbReference>
<evidence type="ECO:0000256" key="1">
    <source>
        <dbReference type="ARBA" id="ARBA00000900"/>
    </source>
</evidence>
<evidence type="ECO:0000256" key="7">
    <source>
        <dbReference type="ARBA" id="ARBA00022723"/>
    </source>
</evidence>
<feature type="transmembrane region" description="Helical" evidence="15">
    <location>
        <begin position="32"/>
        <end position="53"/>
    </location>
</feature>
<evidence type="ECO:0000256" key="8">
    <source>
        <dbReference type="ARBA" id="ARBA00022771"/>
    </source>
</evidence>
<comment type="pathway">
    <text evidence="3">Protein modification; protein ubiquitination.</text>
</comment>
<proteinExistence type="inferred from homology"/>
<dbReference type="EC" id="2.3.2.27" evidence="4"/>
<dbReference type="AlphaFoldDB" id="A0A498KH19"/>
<reference evidence="17 18" key="1">
    <citation type="submission" date="2018-10" db="EMBL/GenBank/DDBJ databases">
        <title>A high-quality apple genome assembly.</title>
        <authorList>
            <person name="Hu J."/>
        </authorList>
    </citation>
    <scope>NUCLEOTIDE SEQUENCE [LARGE SCALE GENOMIC DNA]</scope>
    <source>
        <strain evidence="18">cv. HFTH1</strain>
        <tissue evidence="17">Young leaf</tissue>
    </source>
</reference>
<evidence type="ECO:0000313" key="18">
    <source>
        <dbReference type="Proteomes" id="UP000290289"/>
    </source>
</evidence>
<evidence type="ECO:0000256" key="14">
    <source>
        <dbReference type="PROSITE-ProRule" id="PRU00175"/>
    </source>
</evidence>
<dbReference type="Proteomes" id="UP000290289">
    <property type="component" value="Chromosome 2"/>
</dbReference>
<evidence type="ECO:0000256" key="12">
    <source>
        <dbReference type="ARBA" id="ARBA00023136"/>
    </source>
</evidence>
<evidence type="ECO:0000256" key="4">
    <source>
        <dbReference type="ARBA" id="ARBA00012483"/>
    </source>
</evidence>
<gene>
    <name evidence="17" type="ORF">DVH24_025843</name>
</gene>
<evidence type="ECO:0000259" key="16">
    <source>
        <dbReference type="PROSITE" id="PS50089"/>
    </source>
</evidence>
<dbReference type="Pfam" id="PF13639">
    <property type="entry name" value="zf-RING_2"/>
    <property type="match status" value="1"/>
</dbReference>
<sequence>MSETAAAAPPPLPILPHRQSSSSSFKTLTPSLFIIIVILTATLVASICLCLILRHLNRRCIRRLAPSPAVSSSDSRRISTRRVNPVTLPTLPLFTFSSITRRSSTTISADCAVCLSKFEPSDELRLLPLCCHAFHAVCIDTWLQSQQTCPLCRSSIAASDAELMTLASSNEGAATTNGGSFRLEIGNVSRRNNNQTTTTTTTAASSNRHSYSVGSFDYIVDEEASEVRLSNAEREKDEVILPVTEPEPPIPAPFLAAEVGSGRSSWLKDYIDRLSSTLSSRDISFRSSGRFFTGSSRRSEVSVAGDWSLETERVGEEISEMFRWLAGVLNKDNACVLRGGLTYPTTHD</sequence>
<feature type="domain" description="RING-type" evidence="16">
    <location>
        <begin position="111"/>
        <end position="153"/>
    </location>
</feature>
<dbReference type="SMART" id="SM00184">
    <property type="entry name" value="RING"/>
    <property type="match status" value="1"/>
</dbReference>
<dbReference type="InterPro" id="IPR013083">
    <property type="entry name" value="Znf_RING/FYVE/PHD"/>
</dbReference>
<keyword evidence="7" id="KW-0479">Metal-binding</keyword>
<evidence type="ECO:0000256" key="3">
    <source>
        <dbReference type="ARBA" id="ARBA00004906"/>
    </source>
</evidence>
<evidence type="ECO:0000256" key="10">
    <source>
        <dbReference type="ARBA" id="ARBA00022833"/>
    </source>
</evidence>
<keyword evidence="10" id="KW-0862">Zinc</keyword>
<dbReference type="PANTHER" id="PTHR45768:SF16">
    <property type="entry name" value="E3 UBIQUITIN-PROTEIN LIGASE ATL4"/>
    <property type="match status" value="1"/>
</dbReference>
<comment type="subcellular location">
    <subcellularLocation>
        <location evidence="2">Membrane</location>
        <topology evidence="2">Single-pass membrane protein</topology>
    </subcellularLocation>
</comment>